<proteinExistence type="predicted"/>
<accession>A0ABZ0RIM4</accession>
<evidence type="ECO:0000313" key="2">
    <source>
        <dbReference type="EMBL" id="WPJ96056.1"/>
    </source>
</evidence>
<protein>
    <submittedName>
        <fullName evidence="2">Uncharacterized protein</fullName>
    </submittedName>
</protein>
<dbReference type="EMBL" id="CP138858">
    <property type="protein sequence ID" value="WPJ96056.1"/>
    <property type="molecule type" value="Genomic_DNA"/>
</dbReference>
<feature type="chain" id="PRO_5046331094" evidence="1">
    <location>
        <begin position="18"/>
        <end position="153"/>
    </location>
</feature>
<evidence type="ECO:0000313" key="3">
    <source>
        <dbReference type="Proteomes" id="UP001324993"/>
    </source>
</evidence>
<dbReference type="RefSeq" id="WP_319832921.1">
    <property type="nucleotide sequence ID" value="NZ_CP138858.1"/>
</dbReference>
<reference evidence="2 3" key="1">
    <citation type="submission" date="2023-11" db="EMBL/GenBank/DDBJ databases">
        <title>Coraliomargarita sp. nov., isolated from marine algae.</title>
        <authorList>
            <person name="Lee J.K."/>
            <person name="Baek J.H."/>
            <person name="Kim J.M."/>
            <person name="Choi D.G."/>
            <person name="Jeon C.O."/>
        </authorList>
    </citation>
    <scope>NUCLEOTIDE SEQUENCE [LARGE SCALE GENOMIC DNA]</scope>
    <source>
        <strain evidence="2 3">J2-16</strain>
    </source>
</reference>
<organism evidence="2 3">
    <name type="scientific">Coraliomargarita algicola</name>
    <dbReference type="NCBI Taxonomy" id="3092156"/>
    <lineage>
        <taxon>Bacteria</taxon>
        <taxon>Pseudomonadati</taxon>
        <taxon>Verrucomicrobiota</taxon>
        <taxon>Opitutia</taxon>
        <taxon>Puniceicoccales</taxon>
        <taxon>Coraliomargaritaceae</taxon>
        <taxon>Coraliomargarita</taxon>
    </lineage>
</organism>
<keyword evidence="3" id="KW-1185">Reference proteome</keyword>
<name>A0ABZ0RIM4_9BACT</name>
<keyword evidence="1" id="KW-0732">Signal</keyword>
<sequence length="153" mass="17584">MKKLILLFLAAMTSCFAADITLSQLDESKAERREKAFENWIPVAESQVQFEALNAEGRFPIYSEREGGKIREIFIDKPKGLAYGAWGSMNETELLKKHAQYHEEGYVILSLRLRPEGDGEMKYWGVWINESLERKVTRDLKRLGISQASIEID</sequence>
<evidence type="ECO:0000256" key="1">
    <source>
        <dbReference type="SAM" id="SignalP"/>
    </source>
</evidence>
<feature type="signal peptide" evidence="1">
    <location>
        <begin position="1"/>
        <end position="17"/>
    </location>
</feature>
<dbReference type="Proteomes" id="UP001324993">
    <property type="component" value="Chromosome"/>
</dbReference>
<dbReference type="PROSITE" id="PS51257">
    <property type="entry name" value="PROKAR_LIPOPROTEIN"/>
    <property type="match status" value="1"/>
</dbReference>
<gene>
    <name evidence="2" type="ORF">SH580_21815</name>
</gene>